<accession>A0A7S8HDV9</accession>
<comment type="similarity">
    <text evidence="5">Belongs to the Omp25/RopB family.</text>
</comment>
<keyword evidence="3" id="KW-0472">Membrane</keyword>
<dbReference type="Gene3D" id="2.40.160.20">
    <property type="match status" value="1"/>
</dbReference>
<dbReference type="AlphaFoldDB" id="A0A7S8HDV9"/>
<feature type="signal peptide" evidence="6">
    <location>
        <begin position="1"/>
        <end position="21"/>
    </location>
</feature>
<dbReference type="InterPro" id="IPR027385">
    <property type="entry name" value="Beta-barrel_OMP"/>
</dbReference>
<evidence type="ECO:0000313" key="8">
    <source>
        <dbReference type="EMBL" id="QPC45060.1"/>
    </source>
</evidence>
<dbReference type="PANTHER" id="PTHR34001:SF3">
    <property type="entry name" value="BLL7405 PROTEIN"/>
    <property type="match status" value="1"/>
</dbReference>
<feature type="chain" id="PRO_5032342219" evidence="6">
    <location>
        <begin position="22"/>
        <end position="237"/>
    </location>
</feature>
<evidence type="ECO:0000256" key="5">
    <source>
        <dbReference type="ARBA" id="ARBA00038306"/>
    </source>
</evidence>
<dbReference type="PANTHER" id="PTHR34001">
    <property type="entry name" value="BLL7405 PROTEIN"/>
    <property type="match status" value="1"/>
</dbReference>
<dbReference type="Pfam" id="PF13505">
    <property type="entry name" value="OMP_b-brl"/>
    <property type="match status" value="1"/>
</dbReference>
<evidence type="ECO:0000256" key="6">
    <source>
        <dbReference type="SAM" id="SignalP"/>
    </source>
</evidence>
<dbReference type="SUPFAM" id="SSF56925">
    <property type="entry name" value="OMPA-like"/>
    <property type="match status" value="1"/>
</dbReference>
<dbReference type="GO" id="GO:0009279">
    <property type="term" value="C:cell outer membrane"/>
    <property type="evidence" value="ECO:0007669"/>
    <property type="project" value="UniProtKB-SubCell"/>
</dbReference>
<evidence type="ECO:0000256" key="2">
    <source>
        <dbReference type="ARBA" id="ARBA00022729"/>
    </source>
</evidence>
<dbReference type="RefSeq" id="WP_213162433.1">
    <property type="nucleotide sequence ID" value="NZ_CP058214.1"/>
</dbReference>
<reference evidence="8 9" key="1">
    <citation type="submission" date="2020-06" db="EMBL/GenBank/DDBJ databases">
        <title>Genome sequence of 2 isolates from Red Sea Mangroves.</title>
        <authorList>
            <person name="Sefrji F."/>
            <person name="Michoud G."/>
            <person name="Merlino G."/>
            <person name="Daffonchio D."/>
        </authorList>
    </citation>
    <scope>NUCLEOTIDE SEQUENCE [LARGE SCALE GENOMIC DNA]</scope>
    <source>
        <strain evidence="8 9">R1DC25</strain>
    </source>
</reference>
<evidence type="ECO:0000259" key="7">
    <source>
        <dbReference type="Pfam" id="PF13505"/>
    </source>
</evidence>
<keyword evidence="9" id="KW-1185">Reference proteome</keyword>
<dbReference type="InterPro" id="IPR011250">
    <property type="entry name" value="OMP/PagP_B-barrel"/>
</dbReference>
<feature type="domain" description="Outer membrane protein beta-barrel" evidence="7">
    <location>
        <begin position="23"/>
        <end position="237"/>
    </location>
</feature>
<evidence type="ECO:0000256" key="1">
    <source>
        <dbReference type="ARBA" id="ARBA00004442"/>
    </source>
</evidence>
<dbReference type="EMBL" id="CP058214">
    <property type="protein sequence ID" value="QPC45060.1"/>
    <property type="molecule type" value="Genomic_DNA"/>
</dbReference>
<dbReference type="KEGG" id="kmn:HW532_21585"/>
<organism evidence="8 9">
    <name type="scientific">Kaustia mangrovi</name>
    <dbReference type="NCBI Taxonomy" id="2593653"/>
    <lineage>
        <taxon>Bacteria</taxon>
        <taxon>Pseudomonadati</taxon>
        <taxon>Pseudomonadota</taxon>
        <taxon>Alphaproteobacteria</taxon>
        <taxon>Hyphomicrobiales</taxon>
        <taxon>Parvibaculaceae</taxon>
        <taxon>Kaustia</taxon>
    </lineage>
</organism>
<dbReference type="Proteomes" id="UP000593594">
    <property type="component" value="Chromosome"/>
</dbReference>
<evidence type="ECO:0000313" key="9">
    <source>
        <dbReference type="Proteomes" id="UP000593594"/>
    </source>
</evidence>
<name>A0A7S8HDV9_9HYPH</name>
<evidence type="ECO:0000256" key="3">
    <source>
        <dbReference type="ARBA" id="ARBA00023136"/>
    </source>
</evidence>
<dbReference type="InterPro" id="IPR051692">
    <property type="entry name" value="OMP-like"/>
</dbReference>
<comment type="subcellular location">
    <subcellularLocation>
        <location evidence="1">Cell outer membrane</location>
    </subcellularLocation>
</comment>
<protein>
    <submittedName>
        <fullName evidence="8">Porin family protein</fullName>
    </submittedName>
</protein>
<keyword evidence="2 6" id="KW-0732">Signal</keyword>
<evidence type="ECO:0000256" key="4">
    <source>
        <dbReference type="ARBA" id="ARBA00023237"/>
    </source>
</evidence>
<sequence>MTGTAAMAVAIGSYAAPHAHAADLPVYTPPPPVPVWSWTGPYAGLHVGTVDGDLDGDMELTGTSVSSSANMDPNGIMGGLQVGYNYQFDSVVVGLEGDIGFGDVDDVIYPDSLVPRIESRIDWMATIRGRLGWAWDRTLFYVTGGVAFADVKIKSEFSFSAFDDSDSDRETLVGWTVGGGVEHALTDNISLKAEYLYADLGKKTFRYSPTIFGSAEDWNSDMDLKTHTFRVGVNWLF</sequence>
<keyword evidence="4" id="KW-0998">Cell outer membrane</keyword>
<proteinExistence type="inferred from homology"/>
<gene>
    <name evidence="8" type="ORF">HW532_21585</name>
</gene>